<dbReference type="OrthoDB" id="5192085at2"/>
<name>A0A7W4ULM0_9MICO</name>
<evidence type="ECO:0000313" key="1">
    <source>
        <dbReference type="EMBL" id="MBB2956715.1"/>
    </source>
</evidence>
<accession>A0A7W4ULM0</accession>
<gene>
    <name evidence="1" type="ORF">FHX72_000827</name>
</gene>
<keyword evidence="2" id="KW-1185">Reference proteome</keyword>
<comment type="caution">
    <text evidence="1">The sequence shown here is derived from an EMBL/GenBank/DDBJ whole genome shotgun (WGS) entry which is preliminary data.</text>
</comment>
<dbReference type="RefSeq" id="WP_068479055.1">
    <property type="nucleotide sequence ID" value="NZ_CZJS01000090.1"/>
</dbReference>
<organism evidence="1 2">
    <name type="scientific">Pseudoclavibacter helvolus</name>
    <dbReference type="NCBI Taxonomy" id="255205"/>
    <lineage>
        <taxon>Bacteria</taxon>
        <taxon>Bacillati</taxon>
        <taxon>Actinomycetota</taxon>
        <taxon>Actinomycetes</taxon>
        <taxon>Micrococcales</taxon>
        <taxon>Microbacteriaceae</taxon>
        <taxon>Pseudoclavibacter</taxon>
    </lineage>
</organism>
<dbReference type="AlphaFoldDB" id="A0A7W4ULM0"/>
<protein>
    <submittedName>
        <fullName evidence="1">Uncharacterized protein</fullName>
    </submittedName>
</protein>
<sequence>MPTTSAAGASRLTVDLARLDLGDAWYRWCDAKRDWSAESTRPFEGDDLTTTRGGYDALSLAEFMDAFRDAGATVSKGSWFTSGRNRSFTVKVGAGDEECALAVQLGRGLNSMECSLRLFSSGEPVNDAELLHSVARRILH</sequence>
<proteinExistence type="predicted"/>
<dbReference type="EMBL" id="JACHWJ010000001">
    <property type="protein sequence ID" value="MBB2956715.1"/>
    <property type="molecule type" value="Genomic_DNA"/>
</dbReference>
<dbReference type="Proteomes" id="UP000545286">
    <property type="component" value="Unassembled WGS sequence"/>
</dbReference>
<evidence type="ECO:0000313" key="2">
    <source>
        <dbReference type="Proteomes" id="UP000545286"/>
    </source>
</evidence>
<reference evidence="1 2" key="1">
    <citation type="submission" date="2020-08" db="EMBL/GenBank/DDBJ databases">
        <title>Sequencing the genomes of 1000 actinobacteria strains.</title>
        <authorList>
            <person name="Klenk H.-P."/>
        </authorList>
    </citation>
    <scope>NUCLEOTIDE SEQUENCE [LARGE SCALE GENOMIC DNA]</scope>
    <source>
        <strain evidence="1 2">DSM 20419</strain>
    </source>
</reference>